<reference evidence="1 2" key="1">
    <citation type="submission" date="2018-02" db="EMBL/GenBank/DDBJ databases">
        <title>Complete genome sequencing of Faecalibacterium prausnitzii strains isolated from the human gut.</title>
        <authorList>
            <person name="Fitzgerald B.C."/>
            <person name="Shkoporov A.N."/>
            <person name="Ross P.R."/>
            <person name="Hill C."/>
        </authorList>
    </citation>
    <scope>NUCLEOTIDE SEQUENCE [LARGE SCALE GENOMIC DNA]</scope>
    <source>
        <strain evidence="1 2">APC942/32-1</strain>
    </source>
</reference>
<sequence>MVERHPQRPEIAIVRLFANPTEYEQLQQEATVTGWEYEEYLLEVPYYDGLVADVNAAYEGWLAQAKAAEDAKDPMAKLMAAQDSTDTLVVDQEYRLTLLELGMTAEAE</sequence>
<gene>
    <name evidence="1" type="ORF">C4N26_12615</name>
</gene>
<dbReference type="AlphaFoldDB" id="A0A329TTA9"/>
<evidence type="ECO:0000313" key="2">
    <source>
        <dbReference type="Proteomes" id="UP000251144"/>
    </source>
</evidence>
<evidence type="ECO:0000313" key="1">
    <source>
        <dbReference type="EMBL" id="RAW52535.1"/>
    </source>
</evidence>
<comment type="caution">
    <text evidence="1">The sequence shown here is derived from an EMBL/GenBank/DDBJ whole genome shotgun (WGS) entry which is preliminary data.</text>
</comment>
<dbReference type="EMBL" id="PRLB01000015">
    <property type="protein sequence ID" value="RAW52535.1"/>
    <property type="molecule type" value="Genomic_DNA"/>
</dbReference>
<dbReference type="RefSeq" id="WP_158401601.1">
    <property type="nucleotide sequence ID" value="NZ_PRLB01000015.1"/>
</dbReference>
<name>A0A329TTA9_9FIRM</name>
<organism evidence="1 2">
    <name type="scientific">Faecalibacterium prausnitzii</name>
    <dbReference type="NCBI Taxonomy" id="853"/>
    <lineage>
        <taxon>Bacteria</taxon>
        <taxon>Bacillati</taxon>
        <taxon>Bacillota</taxon>
        <taxon>Clostridia</taxon>
        <taxon>Eubacteriales</taxon>
        <taxon>Oscillospiraceae</taxon>
        <taxon>Faecalibacterium</taxon>
    </lineage>
</organism>
<accession>A0A329TTA9</accession>
<proteinExistence type="predicted"/>
<protein>
    <submittedName>
        <fullName evidence="1">Uncharacterized protein</fullName>
    </submittedName>
</protein>
<dbReference type="Proteomes" id="UP000251144">
    <property type="component" value="Unassembled WGS sequence"/>
</dbReference>